<feature type="signal peptide" evidence="1">
    <location>
        <begin position="1"/>
        <end position="18"/>
    </location>
</feature>
<dbReference type="AlphaFoldDB" id="A0A132B5M2"/>
<gene>
    <name evidence="2" type="ORF">LY89DRAFT_360457</name>
</gene>
<evidence type="ECO:0000313" key="2">
    <source>
        <dbReference type="EMBL" id="KUJ07641.1"/>
    </source>
</evidence>
<dbReference type="EMBL" id="KQ947439">
    <property type="protein sequence ID" value="KUJ07641.1"/>
    <property type="molecule type" value="Genomic_DNA"/>
</dbReference>
<feature type="chain" id="PRO_5007287878" evidence="1">
    <location>
        <begin position="19"/>
        <end position="200"/>
    </location>
</feature>
<evidence type="ECO:0000256" key="1">
    <source>
        <dbReference type="SAM" id="SignalP"/>
    </source>
</evidence>
<sequence length="200" mass="20678">MKSSTIVAILSFSVASLAAPTTYTTPTRSSHFGKRSEQDAINDCQNTGNPSLCEQVVTAVSSWDTSVNMVNMFLNDAETSSGETLIDLENMALAFANLEPGFLSTLVGTPNISPDGVSAANTLMQVFSAVPGNLTLLINGDQSVSSTVDNINNVRCAQILGNIGELWQQAAAAAGADVPGTPLGPNFCPKSGGNSGDAYN</sequence>
<proteinExistence type="predicted"/>
<name>A0A132B5M2_MOLSC</name>
<dbReference type="GeneID" id="28816718"/>
<evidence type="ECO:0000313" key="3">
    <source>
        <dbReference type="Proteomes" id="UP000070700"/>
    </source>
</evidence>
<keyword evidence="3" id="KW-1185">Reference proteome</keyword>
<organism evidence="2 3">
    <name type="scientific">Mollisia scopiformis</name>
    <name type="common">Conifer needle endophyte fungus</name>
    <name type="synonym">Phialocephala scopiformis</name>
    <dbReference type="NCBI Taxonomy" id="149040"/>
    <lineage>
        <taxon>Eukaryota</taxon>
        <taxon>Fungi</taxon>
        <taxon>Dikarya</taxon>
        <taxon>Ascomycota</taxon>
        <taxon>Pezizomycotina</taxon>
        <taxon>Leotiomycetes</taxon>
        <taxon>Helotiales</taxon>
        <taxon>Mollisiaceae</taxon>
        <taxon>Mollisia</taxon>
    </lineage>
</organism>
<dbReference type="RefSeq" id="XP_018061996.1">
    <property type="nucleotide sequence ID" value="XM_018206992.1"/>
</dbReference>
<dbReference type="OrthoDB" id="2117996at2759"/>
<keyword evidence="1" id="KW-0732">Signal</keyword>
<dbReference type="KEGG" id="psco:LY89DRAFT_360457"/>
<dbReference type="InParanoid" id="A0A132B5M2"/>
<reference evidence="2 3" key="1">
    <citation type="submission" date="2015-10" db="EMBL/GenBank/DDBJ databases">
        <title>Full genome of DAOMC 229536 Phialocephala scopiformis, a fungal endophyte of spruce producing the potent anti-insectan compound rugulosin.</title>
        <authorList>
            <consortium name="DOE Joint Genome Institute"/>
            <person name="Walker A.K."/>
            <person name="Frasz S.L."/>
            <person name="Seifert K.A."/>
            <person name="Miller J.D."/>
            <person name="Mondo S.J."/>
            <person name="Labutti K."/>
            <person name="Lipzen A."/>
            <person name="Dockter R."/>
            <person name="Kennedy M."/>
            <person name="Grigoriev I.V."/>
            <person name="Spatafora J.W."/>
        </authorList>
    </citation>
    <scope>NUCLEOTIDE SEQUENCE [LARGE SCALE GENOMIC DNA]</scope>
    <source>
        <strain evidence="2 3">CBS 120377</strain>
    </source>
</reference>
<dbReference type="Proteomes" id="UP000070700">
    <property type="component" value="Unassembled WGS sequence"/>
</dbReference>
<accession>A0A132B5M2</accession>
<protein>
    <submittedName>
        <fullName evidence="2">Uncharacterized protein</fullName>
    </submittedName>
</protein>